<reference evidence="1" key="1">
    <citation type="submission" date="2014-05" db="EMBL/GenBank/DDBJ databases">
        <authorList>
            <person name="Chronopoulou M."/>
        </authorList>
    </citation>
    <scope>NUCLEOTIDE SEQUENCE</scope>
    <source>
        <tissue evidence="1">Whole organism</tissue>
    </source>
</reference>
<feature type="non-terminal residue" evidence="1">
    <location>
        <position position="1"/>
    </location>
</feature>
<accession>A0A0K2T1T3</accession>
<protein>
    <submittedName>
        <fullName evidence="1">Uncharacterized protein</fullName>
    </submittedName>
</protein>
<sequence>ILCARAENNNEYLEPYSIKKSFPRRRSLKWIFQLVCKDRKSYGRASPIINISRQQFHRSSSSSPSLGFTLLFANKEKLSKANTIITYLSTKKKSISSDFIE</sequence>
<dbReference type="EMBL" id="HACA01002649">
    <property type="protein sequence ID" value="CDW20010.1"/>
    <property type="molecule type" value="Transcribed_RNA"/>
</dbReference>
<evidence type="ECO:0000313" key="1">
    <source>
        <dbReference type="EMBL" id="CDW20009.1"/>
    </source>
</evidence>
<name>A0A0K2T1T3_LEPSM</name>
<organism evidence="1">
    <name type="scientific">Lepeophtheirus salmonis</name>
    <name type="common">Salmon louse</name>
    <name type="synonym">Caligus salmonis</name>
    <dbReference type="NCBI Taxonomy" id="72036"/>
    <lineage>
        <taxon>Eukaryota</taxon>
        <taxon>Metazoa</taxon>
        <taxon>Ecdysozoa</taxon>
        <taxon>Arthropoda</taxon>
        <taxon>Crustacea</taxon>
        <taxon>Multicrustacea</taxon>
        <taxon>Hexanauplia</taxon>
        <taxon>Copepoda</taxon>
        <taxon>Siphonostomatoida</taxon>
        <taxon>Caligidae</taxon>
        <taxon>Lepeophtheirus</taxon>
    </lineage>
</organism>
<dbReference type="EMBL" id="HACA01002648">
    <property type="protein sequence ID" value="CDW20009.1"/>
    <property type="molecule type" value="Transcribed_RNA"/>
</dbReference>
<dbReference type="AlphaFoldDB" id="A0A0K2T1T3"/>
<proteinExistence type="predicted"/>